<keyword evidence="3" id="KW-1185">Reference proteome</keyword>
<dbReference type="SUPFAM" id="SSF54928">
    <property type="entry name" value="RNA-binding domain, RBD"/>
    <property type="match status" value="1"/>
</dbReference>
<feature type="compositionally biased region" description="Polar residues" evidence="1">
    <location>
        <begin position="109"/>
        <end position="119"/>
    </location>
</feature>
<dbReference type="GO" id="GO:0003676">
    <property type="term" value="F:nucleic acid binding"/>
    <property type="evidence" value="ECO:0007669"/>
    <property type="project" value="InterPro"/>
</dbReference>
<feature type="region of interest" description="Disordered" evidence="1">
    <location>
        <begin position="83"/>
        <end position="119"/>
    </location>
</feature>
<feature type="compositionally biased region" description="Basic and acidic residues" evidence="1">
    <location>
        <begin position="292"/>
        <end position="314"/>
    </location>
</feature>
<protein>
    <recommendedName>
        <fullName evidence="4">RRM domain-containing protein</fullName>
    </recommendedName>
</protein>
<dbReference type="OrthoDB" id="5374349at2759"/>
<evidence type="ECO:0000313" key="2">
    <source>
        <dbReference type="EMBL" id="KAF2663990.1"/>
    </source>
</evidence>
<reference evidence="2" key="1">
    <citation type="journal article" date="2020" name="Stud. Mycol.">
        <title>101 Dothideomycetes genomes: a test case for predicting lifestyles and emergence of pathogens.</title>
        <authorList>
            <person name="Haridas S."/>
            <person name="Albert R."/>
            <person name="Binder M."/>
            <person name="Bloem J."/>
            <person name="Labutti K."/>
            <person name="Salamov A."/>
            <person name="Andreopoulos B."/>
            <person name="Baker S."/>
            <person name="Barry K."/>
            <person name="Bills G."/>
            <person name="Bluhm B."/>
            <person name="Cannon C."/>
            <person name="Castanera R."/>
            <person name="Culley D."/>
            <person name="Daum C."/>
            <person name="Ezra D."/>
            <person name="Gonzalez J."/>
            <person name="Henrissat B."/>
            <person name="Kuo A."/>
            <person name="Liang C."/>
            <person name="Lipzen A."/>
            <person name="Lutzoni F."/>
            <person name="Magnuson J."/>
            <person name="Mondo S."/>
            <person name="Nolan M."/>
            <person name="Ohm R."/>
            <person name="Pangilinan J."/>
            <person name="Park H.-J."/>
            <person name="Ramirez L."/>
            <person name="Alfaro M."/>
            <person name="Sun H."/>
            <person name="Tritt A."/>
            <person name="Yoshinaga Y."/>
            <person name="Zwiers L.-H."/>
            <person name="Turgeon B."/>
            <person name="Goodwin S."/>
            <person name="Spatafora J."/>
            <person name="Crous P."/>
            <person name="Grigoriev I."/>
        </authorList>
    </citation>
    <scope>NUCLEOTIDE SEQUENCE</scope>
    <source>
        <strain evidence="2">CBS 115976</strain>
    </source>
</reference>
<dbReference type="EMBL" id="MU004244">
    <property type="protein sequence ID" value="KAF2663990.1"/>
    <property type="molecule type" value="Genomic_DNA"/>
</dbReference>
<sequence length="338" mass="37575">MAPKKESSASSLEAMIKDAREKKKNEALAAKIFGRSTTPNSRNGGANMASRAGVQKVQVALHFSSRSSTMLIFNQRSQSAKPVLTRAVSSSTGRQPRRNNVHPLARRPVTNSDNDQKTWPASKELNIKGMGSGIAIVHAENFAPGTTAADIEAVMAPEAGIVSCSIKVHKPTVIAEIVCTNVDLAHTIANKFNGKKADGRLLHVYLPNQTHAIRNYMAEQEKETKVHTTAGYDDQSYDQQYDDQNGMDVDQAQQDTNQPYYSDQDQRKQNYSPQRPPQQPRRAQPSVQDGRYGFETDRYVGRYEGQRGRGQQERRPHRGGRLASDSMIPQGGYSEYRR</sequence>
<dbReference type="InterPro" id="IPR035979">
    <property type="entry name" value="RBD_domain_sf"/>
</dbReference>
<accession>A0A6A6TW72</accession>
<gene>
    <name evidence="2" type="ORF">BT63DRAFT_418861</name>
</gene>
<feature type="region of interest" description="Disordered" evidence="1">
    <location>
        <begin position="257"/>
        <end position="338"/>
    </location>
</feature>
<evidence type="ECO:0000313" key="3">
    <source>
        <dbReference type="Proteomes" id="UP000799302"/>
    </source>
</evidence>
<dbReference type="CDD" id="cd00590">
    <property type="entry name" value="RRM_SF"/>
    <property type="match status" value="1"/>
</dbReference>
<dbReference type="Proteomes" id="UP000799302">
    <property type="component" value="Unassembled WGS sequence"/>
</dbReference>
<organism evidence="2 3">
    <name type="scientific">Microthyrium microscopicum</name>
    <dbReference type="NCBI Taxonomy" id="703497"/>
    <lineage>
        <taxon>Eukaryota</taxon>
        <taxon>Fungi</taxon>
        <taxon>Dikarya</taxon>
        <taxon>Ascomycota</taxon>
        <taxon>Pezizomycotina</taxon>
        <taxon>Dothideomycetes</taxon>
        <taxon>Dothideomycetes incertae sedis</taxon>
        <taxon>Microthyriales</taxon>
        <taxon>Microthyriaceae</taxon>
        <taxon>Microthyrium</taxon>
    </lineage>
</organism>
<evidence type="ECO:0008006" key="4">
    <source>
        <dbReference type="Google" id="ProtNLM"/>
    </source>
</evidence>
<dbReference type="AlphaFoldDB" id="A0A6A6TW72"/>
<proteinExistence type="predicted"/>
<name>A0A6A6TW72_9PEZI</name>
<evidence type="ECO:0000256" key="1">
    <source>
        <dbReference type="SAM" id="MobiDB-lite"/>
    </source>
</evidence>